<evidence type="ECO:0000256" key="1">
    <source>
        <dbReference type="SAM" id="MobiDB-lite"/>
    </source>
</evidence>
<dbReference type="EMBL" id="VFPO01000001">
    <property type="protein sequence ID" value="TQM67740.1"/>
    <property type="molecule type" value="Genomic_DNA"/>
</dbReference>
<sequence length="486" mass="52831">MRKREAVTVAGGFEHARSVADAILYEGYLLYPYRRSSGKNRVRWQFGVLVPPAWAREHGLEDTGVAGSAEAAWQQTECLVGAPPDAEIRCRVRFLQTQRKNVEERISDRDFRPVDSISLGDRLEVAFDEAVRQEFDFRVSLGKLLDGGAKFAVGIPGGEDVDPVLDDEGRVRGRTVRKRWPVTARVTMSAVPVSGVPTAAETPEGAAPHGLHRLRVRIDNTDDGTPPDAPRDEALHRSLLACHVLLGTADGAFLSLLDPPPWAARAAAECANVHTFPVLAGAPGERHVVLSSPILLYDHPRVAPESPGDLYDATEIDEILSLRTLTLTDEEKREARGTDPRAAEILDRTESLSPEAFARLHGTIRPPAPHPPEVEGADTVVIGGVPVARGSRVRLRPKSRGTDPQDRFLDGRTALVEAVMTDVDDATHFAVTVEDDPAADLNRWYGRYRYFSPDEVEPLPAPGAEPGGEAGGEVAAESPGRSGDRR</sequence>
<proteinExistence type="predicted"/>
<dbReference type="Proteomes" id="UP000316706">
    <property type="component" value="Unassembled WGS sequence"/>
</dbReference>
<dbReference type="RefSeq" id="WP_221635226.1">
    <property type="nucleotide sequence ID" value="NZ_VFPO01000001.1"/>
</dbReference>
<reference evidence="2 3" key="1">
    <citation type="submission" date="2019-06" db="EMBL/GenBank/DDBJ databases">
        <title>Sequencing the genomes of 1000 actinobacteria strains.</title>
        <authorList>
            <person name="Klenk H.-P."/>
        </authorList>
    </citation>
    <scope>NUCLEOTIDE SEQUENCE [LARGE SCALE GENOMIC DNA]</scope>
    <source>
        <strain evidence="2 3">DSM 45043</strain>
    </source>
</reference>
<feature type="region of interest" description="Disordered" evidence="1">
    <location>
        <begin position="455"/>
        <end position="486"/>
    </location>
</feature>
<organism evidence="2 3">
    <name type="scientific">Actinomadura hallensis</name>
    <dbReference type="NCBI Taxonomy" id="337895"/>
    <lineage>
        <taxon>Bacteria</taxon>
        <taxon>Bacillati</taxon>
        <taxon>Actinomycetota</taxon>
        <taxon>Actinomycetes</taxon>
        <taxon>Streptosporangiales</taxon>
        <taxon>Thermomonosporaceae</taxon>
        <taxon>Actinomadura</taxon>
    </lineage>
</organism>
<protein>
    <submittedName>
        <fullName evidence="2">Uncharacterized protein</fullName>
    </submittedName>
</protein>
<comment type="caution">
    <text evidence="2">The sequence shown here is derived from an EMBL/GenBank/DDBJ whole genome shotgun (WGS) entry which is preliminary data.</text>
</comment>
<accession>A0A543IB23</accession>
<name>A0A543IB23_9ACTN</name>
<gene>
    <name evidence="2" type="ORF">FHX41_1360</name>
</gene>
<evidence type="ECO:0000313" key="3">
    <source>
        <dbReference type="Proteomes" id="UP000316706"/>
    </source>
</evidence>
<evidence type="ECO:0000313" key="2">
    <source>
        <dbReference type="EMBL" id="TQM67740.1"/>
    </source>
</evidence>
<keyword evidence="3" id="KW-1185">Reference proteome</keyword>
<dbReference type="AlphaFoldDB" id="A0A543IB23"/>